<evidence type="ECO:0000256" key="2">
    <source>
        <dbReference type="ARBA" id="ARBA00004651"/>
    </source>
</evidence>
<keyword evidence="4 10" id="KW-0813">Transport</keyword>
<comment type="function">
    <text evidence="1">Component of the type II secretion system inner membrane complex required for the energy-dependent secretion of extracellular factors such as proteases and toxins from the periplasm.</text>
</comment>
<feature type="transmembrane region" description="Helical" evidence="11">
    <location>
        <begin position="191"/>
        <end position="210"/>
    </location>
</feature>
<evidence type="ECO:0000256" key="3">
    <source>
        <dbReference type="ARBA" id="ARBA00005745"/>
    </source>
</evidence>
<dbReference type="PANTHER" id="PTHR30012">
    <property type="entry name" value="GENERAL SECRETION PATHWAY PROTEIN"/>
    <property type="match status" value="1"/>
</dbReference>
<dbReference type="InterPro" id="IPR018076">
    <property type="entry name" value="T2SS_GspF_dom"/>
</dbReference>
<evidence type="ECO:0000313" key="13">
    <source>
        <dbReference type="EMBL" id="MDO5988865.1"/>
    </source>
</evidence>
<keyword evidence="7 11" id="KW-1133">Transmembrane helix</keyword>
<name>A0ABT8X4P2_9FLAO</name>
<dbReference type="InterPro" id="IPR001992">
    <property type="entry name" value="T2SS_GspF/T4SS_PilC_CS"/>
</dbReference>
<dbReference type="InterPro" id="IPR042094">
    <property type="entry name" value="T2SS_GspF_sf"/>
</dbReference>
<dbReference type="PANTHER" id="PTHR30012:SF0">
    <property type="entry name" value="TYPE II SECRETION SYSTEM PROTEIN F-RELATED"/>
    <property type="match status" value="1"/>
</dbReference>
<comment type="similarity">
    <text evidence="3 10">Belongs to the GSP F family.</text>
</comment>
<sequence>MKIELSTYNPKIKKKNTFNADITFSTSVFKRFSDKQKEDFYREFSTLIKSGVDFNQALEILTSQQKSKFVRSIYKTINDDVVKGKSLHQAIQNYKYFSPYEYYSIKIGEDTRRLPAIFDQLQKFFSRKIKMKRQVVSVLAYPAFVLLITFGVLYFMLNFVVPMFASVFQQFGKELPEITQFVVNVSNNFNVIISVILGFVLLMFIAHKLLKQHDTYKRALSSILLKTPYFGSLIRKIYLARFCQSFGLLLSAKTPLITSLELTEKMISFYPLKKALSQTKKDILKGETLANSLKKHTFFTPKIISLTAIGEQINELDAMYDGLANQYNDDVDHSTKMIGTILEPIMIVIIGGIVGFIMIAMYSPIFNLSKVIQN</sequence>
<dbReference type="Pfam" id="PF00482">
    <property type="entry name" value="T2SSF"/>
    <property type="match status" value="2"/>
</dbReference>
<feature type="domain" description="Type II secretion system protein GspF" evidence="12">
    <location>
        <begin position="40"/>
        <end position="162"/>
    </location>
</feature>
<protein>
    <recommendedName>
        <fullName evidence="9">General secretion pathway protein F</fullName>
    </recommendedName>
</protein>
<reference evidence="13" key="1">
    <citation type="submission" date="2023-07" db="EMBL/GenBank/DDBJ databases">
        <title>Two novel species in the genus Flavivirga.</title>
        <authorList>
            <person name="Kwon K."/>
        </authorList>
    </citation>
    <scope>NUCLEOTIDE SEQUENCE</scope>
    <source>
        <strain evidence="13">KACC 14157</strain>
    </source>
</reference>
<proteinExistence type="inferred from homology"/>
<evidence type="ECO:0000256" key="8">
    <source>
        <dbReference type="ARBA" id="ARBA00023136"/>
    </source>
</evidence>
<accession>A0ABT8X4P2</accession>
<gene>
    <name evidence="13" type="ORF">Q4Q39_15750</name>
</gene>
<evidence type="ECO:0000256" key="4">
    <source>
        <dbReference type="ARBA" id="ARBA00022448"/>
    </source>
</evidence>
<keyword evidence="5" id="KW-1003">Cell membrane</keyword>
<evidence type="ECO:0000256" key="5">
    <source>
        <dbReference type="ARBA" id="ARBA00022475"/>
    </source>
</evidence>
<feature type="transmembrane region" description="Helical" evidence="11">
    <location>
        <begin position="135"/>
        <end position="157"/>
    </location>
</feature>
<dbReference type="InterPro" id="IPR003004">
    <property type="entry name" value="GspF/PilC"/>
</dbReference>
<dbReference type="PROSITE" id="PS00874">
    <property type="entry name" value="T2SP_F"/>
    <property type="match status" value="1"/>
</dbReference>
<dbReference type="Proteomes" id="UP001176891">
    <property type="component" value="Unassembled WGS sequence"/>
</dbReference>
<keyword evidence="6 10" id="KW-0812">Transmembrane</keyword>
<evidence type="ECO:0000256" key="10">
    <source>
        <dbReference type="RuleBase" id="RU003923"/>
    </source>
</evidence>
<feature type="domain" description="Type II secretion system protein GspF" evidence="12">
    <location>
        <begin position="242"/>
        <end position="364"/>
    </location>
</feature>
<evidence type="ECO:0000256" key="6">
    <source>
        <dbReference type="ARBA" id="ARBA00022692"/>
    </source>
</evidence>
<dbReference type="RefSeq" id="WP_303283516.1">
    <property type="nucleotide sequence ID" value="NZ_BAABCZ010000004.1"/>
</dbReference>
<comment type="caution">
    <text evidence="13">The sequence shown here is derived from an EMBL/GenBank/DDBJ whole genome shotgun (WGS) entry which is preliminary data.</text>
</comment>
<evidence type="ECO:0000256" key="1">
    <source>
        <dbReference type="ARBA" id="ARBA00002684"/>
    </source>
</evidence>
<evidence type="ECO:0000256" key="9">
    <source>
        <dbReference type="ARBA" id="ARBA00030750"/>
    </source>
</evidence>
<dbReference type="PRINTS" id="PR00812">
    <property type="entry name" value="BCTERIALGSPF"/>
</dbReference>
<evidence type="ECO:0000256" key="7">
    <source>
        <dbReference type="ARBA" id="ARBA00022989"/>
    </source>
</evidence>
<evidence type="ECO:0000259" key="12">
    <source>
        <dbReference type="Pfam" id="PF00482"/>
    </source>
</evidence>
<feature type="transmembrane region" description="Helical" evidence="11">
    <location>
        <begin position="345"/>
        <end position="365"/>
    </location>
</feature>
<evidence type="ECO:0000313" key="14">
    <source>
        <dbReference type="Proteomes" id="UP001176891"/>
    </source>
</evidence>
<dbReference type="EMBL" id="JAUOEM010000005">
    <property type="protein sequence ID" value="MDO5988865.1"/>
    <property type="molecule type" value="Genomic_DNA"/>
</dbReference>
<keyword evidence="8 11" id="KW-0472">Membrane</keyword>
<organism evidence="13 14">
    <name type="scientific">Flavivirga amylovorans</name>
    <dbReference type="NCBI Taxonomy" id="870486"/>
    <lineage>
        <taxon>Bacteria</taxon>
        <taxon>Pseudomonadati</taxon>
        <taxon>Bacteroidota</taxon>
        <taxon>Flavobacteriia</taxon>
        <taxon>Flavobacteriales</taxon>
        <taxon>Flavobacteriaceae</taxon>
        <taxon>Flavivirga</taxon>
    </lineage>
</organism>
<keyword evidence="14" id="KW-1185">Reference proteome</keyword>
<evidence type="ECO:0000256" key="11">
    <source>
        <dbReference type="SAM" id="Phobius"/>
    </source>
</evidence>
<dbReference type="Gene3D" id="1.20.81.30">
    <property type="entry name" value="Type II secretion system (T2SS), domain F"/>
    <property type="match status" value="2"/>
</dbReference>
<comment type="subcellular location">
    <subcellularLocation>
        <location evidence="2 10">Cell membrane</location>
        <topology evidence="2 10">Multi-pass membrane protein</topology>
    </subcellularLocation>
</comment>